<dbReference type="AlphaFoldDB" id="A0A401XN79"/>
<dbReference type="InterPro" id="IPR018551">
    <property type="entry name" value="DUF2007"/>
</dbReference>
<organism evidence="2 3">
    <name type="scientific">Thermaurantimonas aggregans</name>
    <dbReference type="NCBI Taxonomy" id="2173829"/>
    <lineage>
        <taxon>Bacteria</taxon>
        <taxon>Pseudomonadati</taxon>
        <taxon>Bacteroidota</taxon>
        <taxon>Flavobacteriia</taxon>
        <taxon>Flavobacteriales</taxon>
        <taxon>Schleiferiaceae</taxon>
        <taxon>Thermaurantimonas</taxon>
    </lineage>
</organism>
<evidence type="ECO:0000313" key="2">
    <source>
        <dbReference type="EMBL" id="GCD78471.1"/>
    </source>
</evidence>
<comment type="caution">
    <text evidence="2">The sequence shown here is derived from an EMBL/GenBank/DDBJ whole genome shotgun (WGS) entry which is preliminary data.</text>
</comment>
<dbReference type="SUPFAM" id="SSF54913">
    <property type="entry name" value="GlnB-like"/>
    <property type="match status" value="1"/>
</dbReference>
<dbReference type="EMBL" id="BHZE01000024">
    <property type="protein sequence ID" value="GCD78471.1"/>
    <property type="molecule type" value="Genomic_DNA"/>
</dbReference>
<evidence type="ECO:0000313" key="3">
    <source>
        <dbReference type="Proteomes" id="UP000286715"/>
    </source>
</evidence>
<dbReference type="Gene3D" id="3.30.70.790">
    <property type="entry name" value="UreE, C-terminal domain"/>
    <property type="match status" value="1"/>
</dbReference>
<dbReference type="RefSeq" id="WP_124398527.1">
    <property type="nucleotide sequence ID" value="NZ_BHZE01000024.1"/>
</dbReference>
<dbReference type="InterPro" id="IPR011322">
    <property type="entry name" value="N-reg_PII-like_a/b"/>
</dbReference>
<sequence length="77" mass="8689">MEVKDIENQWIHLASVGSHSEALVICSKLESAGIKTYIKDQHVSTLLGPGVSGFNIDIYVMLQDYEKALDIYYDEVR</sequence>
<proteinExistence type="predicted"/>
<dbReference type="OrthoDB" id="8480302at2"/>
<feature type="domain" description="DUF2007" evidence="1">
    <location>
        <begin position="10"/>
        <end position="71"/>
    </location>
</feature>
<accession>A0A401XN79</accession>
<protein>
    <recommendedName>
        <fullName evidence="1">DUF2007 domain-containing protein</fullName>
    </recommendedName>
</protein>
<dbReference type="Proteomes" id="UP000286715">
    <property type="component" value="Unassembled WGS sequence"/>
</dbReference>
<reference evidence="2 3" key="1">
    <citation type="submission" date="2018-11" db="EMBL/GenBank/DDBJ databases">
        <title>Schleiferia aggregans sp. nov., a moderately thermophilic heterotrophic bacterium isolated from microbial mats at a terrestrial hot spring.</title>
        <authorList>
            <person name="Iino T."/>
            <person name="Ohkuma M."/>
            <person name="Haruta S."/>
        </authorList>
    </citation>
    <scope>NUCLEOTIDE SEQUENCE [LARGE SCALE GENOMIC DNA]</scope>
    <source>
        <strain evidence="2 3">LA</strain>
    </source>
</reference>
<evidence type="ECO:0000259" key="1">
    <source>
        <dbReference type="Pfam" id="PF09413"/>
    </source>
</evidence>
<dbReference type="Pfam" id="PF09413">
    <property type="entry name" value="DUF2007"/>
    <property type="match status" value="1"/>
</dbReference>
<keyword evidence="3" id="KW-1185">Reference proteome</keyword>
<gene>
    <name evidence="2" type="ORF">JCM31826_19530</name>
</gene>
<name>A0A401XN79_9FLAO</name>